<evidence type="ECO:0000256" key="3">
    <source>
        <dbReference type="ARBA" id="ARBA00023012"/>
    </source>
</evidence>
<keyword evidence="4" id="KW-0812">Transmembrane</keyword>
<organism evidence="6">
    <name type="scientific">Mycobacterium sp. (strain JLS)</name>
    <dbReference type="NCBI Taxonomy" id="164757"/>
    <lineage>
        <taxon>Bacteria</taxon>
        <taxon>Bacillati</taxon>
        <taxon>Actinomycetota</taxon>
        <taxon>Actinomycetes</taxon>
        <taxon>Mycobacteriales</taxon>
        <taxon>Mycobacteriaceae</taxon>
        <taxon>Mycobacterium</taxon>
    </lineage>
</organism>
<evidence type="ECO:0000259" key="5">
    <source>
        <dbReference type="Pfam" id="PF02518"/>
    </source>
</evidence>
<evidence type="ECO:0000313" key="6">
    <source>
        <dbReference type="EMBL" id="ABN96609.1"/>
    </source>
</evidence>
<dbReference type="Pfam" id="PF02518">
    <property type="entry name" value="HATPase_c"/>
    <property type="match status" value="1"/>
</dbReference>
<feature type="domain" description="Histidine kinase/HSP90-like ATPase" evidence="5">
    <location>
        <begin position="294"/>
        <end position="375"/>
    </location>
</feature>
<name>A0A5Q5CBT0_MYCSJ</name>
<dbReference type="AlphaFoldDB" id="A0A5Q5CBT0"/>
<dbReference type="GO" id="GO:0016301">
    <property type="term" value="F:kinase activity"/>
    <property type="evidence" value="ECO:0007669"/>
    <property type="project" value="UniProtKB-KW"/>
</dbReference>
<feature type="transmembrane region" description="Helical" evidence="4">
    <location>
        <begin position="158"/>
        <end position="179"/>
    </location>
</feature>
<keyword evidence="2 6" id="KW-0418">Kinase</keyword>
<keyword evidence="3" id="KW-0902">Two-component regulatory system</keyword>
<dbReference type="InterPro" id="IPR050482">
    <property type="entry name" value="Sensor_HK_TwoCompSys"/>
</dbReference>
<feature type="transmembrane region" description="Helical" evidence="4">
    <location>
        <begin position="529"/>
        <end position="555"/>
    </location>
</feature>
<feature type="transmembrane region" description="Helical" evidence="4">
    <location>
        <begin position="505"/>
        <end position="523"/>
    </location>
</feature>
<feature type="transmembrane region" description="Helical" evidence="4">
    <location>
        <begin position="54"/>
        <end position="70"/>
    </location>
</feature>
<feature type="transmembrane region" description="Helical" evidence="4">
    <location>
        <begin position="428"/>
        <end position="448"/>
    </location>
</feature>
<feature type="transmembrane region" description="Helical" evidence="4">
    <location>
        <begin position="481"/>
        <end position="498"/>
    </location>
</feature>
<feature type="transmembrane region" description="Helical" evidence="4">
    <location>
        <begin position="455"/>
        <end position="475"/>
    </location>
</feature>
<keyword evidence="4" id="KW-0472">Membrane</keyword>
<dbReference type="PANTHER" id="PTHR24421">
    <property type="entry name" value="NITRATE/NITRITE SENSOR PROTEIN NARX-RELATED"/>
    <property type="match status" value="1"/>
</dbReference>
<reference evidence="6" key="1">
    <citation type="submission" date="2007-02" db="EMBL/GenBank/DDBJ databases">
        <title>Complete sequence of Mycobacterium sp. JLS.</title>
        <authorList>
            <consortium name="US DOE Joint Genome Institute"/>
            <person name="Copeland A."/>
            <person name="Lucas S."/>
            <person name="Lapidus A."/>
            <person name="Barry K."/>
            <person name="Detter J.C."/>
            <person name="Glavina del Rio T."/>
            <person name="Hammon N."/>
            <person name="Israni S."/>
            <person name="Dalin E."/>
            <person name="Tice H."/>
            <person name="Pitluck S."/>
            <person name="Chain P."/>
            <person name="Malfatti S."/>
            <person name="Shin M."/>
            <person name="Vergez L."/>
            <person name="Schmutz J."/>
            <person name="Larimer F."/>
            <person name="Land M."/>
            <person name="Hauser L."/>
            <person name="Kyrpides N."/>
            <person name="Mikhailova N."/>
            <person name="Miller C.D."/>
            <person name="Anderson A.J."/>
            <person name="Sims R.C."/>
            <person name="Richardson P."/>
        </authorList>
    </citation>
    <scope>NUCLEOTIDE SEQUENCE [LARGE SCALE GENOMIC DNA]</scope>
    <source>
        <strain evidence="6">JLS</strain>
    </source>
</reference>
<dbReference type="PANTHER" id="PTHR24421:SF61">
    <property type="entry name" value="OXYGEN SENSOR HISTIDINE KINASE NREB"/>
    <property type="match status" value="1"/>
</dbReference>
<evidence type="ECO:0000256" key="1">
    <source>
        <dbReference type="ARBA" id="ARBA00022679"/>
    </source>
</evidence>
<feature type="transmembrane region" description="Helical" evidence="4">
    <location>
        <begin position="21"/>
        <end position="42"/>
    </location>
</feature>
<dbReference type="InterPro" id="IPR036890">
    <property type="entry name" value="HATPase_C_sf"/>
</dbReference>
<gene>
    <name evidence="6" type="ordered locus">Mjls_0799</name>
</gene>
<keyword evidence="4" id="KW-1133">Transmembrane helix</keyword>
<proteinExistence type="predicted"/>
<dbReference type="InterPro" id="IPR003594">
    <property type="entry name" value="HATPase_dom"/>
</dbReference>
<dbReference type="Gene3D" id="3.30.565.10">
    <property type="entry name" value="Histidine kinase-like ATPase, C-terminal domain"/>
    <property type="match status" value="1"/>
</dbReference>
<feature type="transmembrane region" description="Helical" evidence="4">
    <location>
        <begin position="399"/>
        <end position="422"/>
    </location>
</feature>
<keyword evidence="1" id="KW-0808">Transferase</keyword>
<protein>
    <submittedName>
        <fullName evidence="6">Putative signal transduction histidine kinase</fullName>
    </submittedName>
</protein>
<feature type="transmembrane region" description="Helical" evidence="4">
    <location>
        <begin position="82"/>
        <end position="102"/>
    </location>
</feature>
<dbReference type="KEGG" id="mjl:Mjls_0799"/>
<dbReference type="EMBL" id="CP000580">
    <property type="protein sequence ID" value="ABN96609.1"/>
    <property type="molecule type" value="Genomic_DNA"/>
</dbReference>
<accession>A0A5Q5CBT0</accession>
<dbReference type="SUPFAM" id="SSF55874">
    <property type="entry name" value="ATPase domain of HSP90 chaperone/DNA topoisomerase II/histidine kinase"/>
    <property type="match status" value="1"/>
</dbReference>
<evidence type="ECO:0000256" key="2">
    <source>
        <dbReference type="ARBA" id="ARBA00022777"/>
    </source>
</evidence>
<dbReference type="GO" id="GO:0000160">
    <property type="term" value="P:phosphorelay signal transduction system"/>
    <property type="evidence" value="ECO:0007669"/>
    <property type="project" value="UniProtKB-KW"/>
</dbReference>
<evidence type="ECO:0000256" key="4">
    <source>
        <dbReference type="SAM" id="Phobius"/>
    </source>
</evidence>
<sequence length="745" mass="79742" precursor="true">MSTALRVGGAGPARRHLSRRVGLVCLLVRHTTSLVVAVLAAVADGDVAAHPSGRLLLILLGLWSVYRLATRSQLWQFTAADFCWIVAVGCSVGMIAGGAAAFETHNAAETIVGVALATFVIEIRPGLATPMTVVIVSAYGWGTAQVVGWDDVGRVADLYYLVAGWVATTVIRMMSWRIAGAVDRAHDERQAAEIARSVSAARRNYDREQLALLHDTAAATLLMVGQGAQVADERLAAQARRDLELLENPPWTSPALTVDIVEVLRRETAFLRTAVQFTGRQQLWLRGDLAGAIVSAAREVTNNVDRHADAKTIRIDVADDRVTIADDGIGFTPGAGLSGHGIRASIVGRMNRVGGSGSIRSAPAQGTVAELSWPAHRPIAASVDAATGADRLIGRLRAAYTLALTAYAIIGLATAAPPIAAYERHGDAQLGLIALAGLCALTSVPAVFYRERRPAWVAAGVLAVIAFLQPALLTTRELTTHANWALAAVGFCLLPLLLRWDTRRAAGTLLAYWCGPAIIAFVRDPGKPMLVFLGLSLAGALIPQMFATLFISWAARAARDARAEHDNLLQVVTAEKVAAALQADHLKRYADIMAGVIPLLRALSRGEPVTSEMRRRARAESRRLRTLFDRLRADHPLLFEIRSLIEAAEDRGVEVTVHFDGDLPPYDPADVDRIVRRVEQVIALATVSARVVVTAAADEVTVSVVCEVAPGDAGRDIDVDGAELMWSGQTAWLTIRQRVDAGAQN</sequence>